<keyword evidence="2" id="KW-0863">Zinc-finger</keyword>
<dbReference type="PROSITE" id="PS51039">
    <property type="entry name" value="ZF_AN1"/>
    <property type="match status" value="1"/>
</dbReference>
<dbReference type="Gene3D" id="4.10.1110.10">
    <property type="entry name" value="AN1-like Zinc finger"/>
    <property type="match status" value="1"/>
</dbReference>
<dbReference type="InterPro" id="IPR035896">
    <property type="entry name" value="AN1-like_Znf"/>
</dbReference>
<evidence type="ECO:0000256" key="3">
    <source>
        <dbReference type="ARBA" id="ARBA00022833"/>
    </source>
</evidence>
<dbReference type="Pfam" id="PF01428">
    <property type="entry name" value="zf-AN1"/>
    <property type="match status" value="1"/>
</dbReference>
<dbReference type="SMART" id="SM00154">
    <property type="entry name" value="ZnF_AN1"/>
    <property type="match status" value="1"/>
</dbReference>
<evidence type="ECO:0000313" key="5">
    <source>
        <dbReference type="EMBL" id="QHS81723.1"/>
    </source>
</evidence>
<accession>A0A6C0AQD7</accession>
<dbReference type="AlphaFoldDB" id="A0A6C0AQD7"/>
<dbReference type="SUPFAM" id="SSF118310">
    <property type="entry name" value="AN1-like Zinc finger"/>
    <property type="match status" value="1"/>
</dbReference>
<keyword evidence="1" id="KW-0479">Metal-binding</keyword>
<dbReference type="PANTHER" id="PTHR10634">
    <property type="entry name" value="AN1-TYPE ZINC FINGER PROTEIN"/>
    <property type="match status" value="1"/>
</dbReference>
<evidence type="ECO:0000256" key="2">
    <source>
        <dbReference type="ARBA" id="ARBA00022771"/>
    </source>
</evidence>
<keyword evidence="3" id="KW-0862">Zinc</keyword>
<evidence type="ECO:0000259" key="4">
    <source>
        <dbReference type="PROSITE" id="PS51039"/>
    </source>
</evidence>
<dbReference type="InterPro" id="IPR050652">
    <property type="entry name" value="AN1_A20_ZnFinger"/>
</dbReference>
<dbReference type="EMBL" id="MN740759">
    <property type="protein sequence ID" value="QHS81723.1"/>
    <property type="molecule type" value="Genomic_DNA"/>
</dbReference>
<dbReference type="InterPro" id="IPR000058">
    <property type="entry name" value="Znf_AN1"/>
</dbReference>
<name>A0A6C0AQD7_9ZZZZ</name>
<organism evidence="5">
    <name type="scientific">viral metagenome</name>
    <dbReference type="NCBI Taxonomy" id="1070528"/>
    <lineage>
        <taxon>unclassified sequences</taxon>
        <taxon>metagenomes</taxon>
        <taxon>organismal metagenomes</taxon>
    </lineage>
</organism>
<feature type="domain" description="AN1-type" evidence="4">
    <location>
        <begin position="35"/>
        <end position="81"/>
    </location>
</feature>
<evidence type="ECO:0000256" key="1">
    <source>
        <dbReference type="ARBA" id="ARBA00022723"/>
    </source>
</evidence>
<protein>
    <recommendedName>
        <fullName evidence="4">AN1-type domain-containing protein</fullName>
    </recommendedName>
</protein>
<reference evidence="5" key="1">
    <citation type="journal article" date="2020" name="Nature">
        <title>Giant virus diversity and host interactions through global metagenomics.</title>
        <authorList>
            <person name="Schulz F."/>
            <person name="Roux S."/>
            <person name="Paez-Espino D."/>
            <person name="Jungbluth S."/>
            <person name="Walsh D.A."/>
            <person name="Denef V.J."/>
            <person name="McMahon K.D."/>
            <person name="Konstantinidis K.T."/>
            <person name="Eloe-Fadrosh E.A."/>
            <person name="Kyrpides N.C."/>
            <person name="Woyke T."/>
        </authorList>
    </citation>
    <scope>NUCLEOTIDE SEQUENCE</scope>
    <source>
        <strain evidence="5">GVMAG-S-1101164-72</strain>
    </source>
</reference>
<sequence length="101" mass="10830">MSHVNINSAPTSPLVQGMSSAIQQIPTLDAEVTTKSKKAKCHSCKGKLGAVPMTCRCGHQFCMNHLAAAEHACTFNYRASANTVLTRQLDNTGLSVKIDKI</sequence>
<dbReference type="PANTHER" id="PTHR10634:SF124">
    <property type="entry name" value="ZINC FINGER A20 AND AN1 DOMAIN-CONTAINING STRESS-ASSOCIATED PROTEIN 8-RELATED"/>
    <property type="match status" value="1"/>
</dbReference>
<proteinExistence type="predicted"/>
<dbReference type="GO" id="GO:0008270">
    <property type="term" value="F:zinc ion binding"/>
    <property type="evidence" value="ECO:0007669"/>
    <property type="project" value="UniProtKB-KW"/>
</dbReference>